<dbReference type="PANTHER" id="PTHR37069:SF2">
    <property type="entry name" value="PIGGYBAC TRANSPOSABLE ELEMENT-DERIVED PROTEIN DOMAIN-CONTAINING PROTEIN"/>
    <property type="match status" value="1"/>
</dbReference>
<dbReference type="InterPro" id="IPR029526">
    <property type="entry name" value="PGBD"/>
</dbReference>
<keyword evidence="3" id="KW-1185">Reference proteome</keyword>
<reference evidence="2 3" key="1">
    <citation type="journal article" date="2006" name="Science">
        <title>Phytophthora genome sequences uncover evolutionary origins and mechanisms of pathogenesis.</title>
        <authorList>
            <person name="Tyler B.M."/>
            <person name="Tripathy S."/>
            <person name="Zhang X."/>
            <person name="Dehal P."/>
            <person name="Jiang R.H."/>
            <person name="Aerts A."/>
            <person name="Arredondo F.D."/>
            <person name="Baxter L."/>
            <person name="Bensasson D."/>
            <person name="Beynon J.L."/>
            <person name="Chapman J."/>
            <person name="Damasceno C.M."/>
            <person name="Dorrance A.E."/>
            <person name="Dou D."/>
            <person name="Dickerman A.W."/>
            <person name="Dubchak I.L."/>
            <person name="Garbelotto M."/>
            <person name="Gijzen M."/>
            <person name="Gordon S.G."/>
            <person name="Govers F."/>
            <person name="Grunwald N.J."/>
            <person name="Huang W."/>
            <person name="Ivors K.L."/>
            <person name="Jones R.W."/>
            <person name="Kamoun S."/>
            <person name="Krampis K."/>
            <person name="Lamour K.H."/>
            <person name="Lee M.K."/>
            <person name="McDonald W.H."/>
            <person name="Medina M."/>
            <person name="Meijer H.J."/>
            <person name="Nordberg E.K."/>
            <person name="Maclean D.J."/>
            <person name="Ospina-Giraldo M.D."/>
            <person name="Morris P.F."/>
            <person name="Phuntumart V."/>
            <person name="Putnam N.H."/>
            <person name="Rash S."/>
            <person name="Rose J.K."/>
            <person name="Sakihama Y."/>
            <person name="Salamov A.A."/>
            <person name="Savidor A."/>
            <person name="Scheuring C.F."/>
            <person name="Smith B.M."/>
            <person name="Sobral B.W."/>
            <person name="Terry A."/>
            <person name="Torto-Alalibo T.A."/>
            <person name="Win J."/>
            <person name="Xu Z."/>
            <person name="Zhang H."/>
            <person name="Grigoriev I.V."/>
            <person name="Rokhsar D.S."/>
            <person name="Boore J.L."/>
        </authorList>
    </citation>
    <scope>NUCLEOTIDE SEQUENCE [LARGE SCALE GENOMIC DNA]</scope>
    <source>
        <strain evidence="2 3">P6497</strain>
    </source>
</reference>
<accession>G4YR51</accession>
<dbReference type="PANTHER" id="PTHR37069">
    <property type="entry name" value="DDE_TNP_1_7 DOMAIN-CONTAINING PROTEIN"/>
    <property type="match status" value="1"/>
</dbReference>
<dbReference type="GeneID" id="20653920"/>
<dbReference type="Pfam" id="PF13843">
    <property type="entry name" value="DDE_Tnp_1_7"/>
    <property type="match status" value="1"/>
</dbReference>
<feature type="domain" description="PiggyBac transposable element-derived protein" evidence="1">
    <location>
        <begin position="36"/>
        <end position="168"/>
    </location>
</feature>
<dbReference type="KEGG" id="psoj:PHYSODRAFT_470206"/>
<dbReference type="EMBL" id="JH159151">
    <property type="protein sequence ID" value="EGZ30731.1"/>
    <property type="molecule type" value="Genomic_DNA"/>
</dbReference>
<dbReference type="RefSeq" id="XP_009518006.1">
    <property type="nucleotide sequence ID" value="XM_009519711.1"/>
</dbReference>
<proteinExistence type="predicted"/>
<dbReference type="AlphaFoldDB" id="G4YR51"/>
<protein>
    <recommendedName>
        <fullName evidence="1">PiggyBac transposable element-derived protein domain-containing protein</fullName>
    </recommendedName>
</protein>
<evidence type="ECO:0000313" key="3">
    <source>
        <dbReference type="Proteomes" id="UP000002640"/>
    </source>
</evidence>
<evidence type="ECO:0000259" key="1">
    <source>
        <dbReference type="Pfam" id="PF13843"/>
    </source>
</evidence>
<dbReference type="Proteomes" id="UP000002640">
    <property type="component" value="Unassembled WGS sequence"/>
</dbReference>
<dbReference type="STRING" id="1094619.G4YR51"/>
<name>G4YR51_PHYSP</name>
<sequence>MQPYEDRPANSLNQDYTYLYSGESGPTAKALDAAETPSGAFFYFLQPDLWEDIASESNDYFKENMDERVECQHTKQVARQLKHPEFKPKTKEQLRSELENYPGITPRELCVFIGLLIARSIVPNKEKLAHHWRTTGEGAIPRGCFGQFMVRDRFMHLSRSLHFSSNSNVRASGRRWACLERAHVFFWRVRYLILYPTD</sequence>
<evidence type="ECO:0000313" key="2">
    <source>
        <dbReference type="EMBL" id="EGZ30731.1"/>
    </source>
</evidence>
<dbReference type="InParanoid" id="G4YR51"/>
<organism evidence="2 3">
    <name type="scientific">Phytophthora sojae (strain P6497)</name>
    <name type="common">Soybean stem and root rot agent</name>
    <name type="synonym">Phytophthora megasperma f. sp. glycines</name>
    <dbReference type="NCBI Taxonomy" id="1094619"/>
    <lineage>
        <taxon>Eukaryota</taxon>
        <taxon>Sar</taxon>
        <taxon>Stramenopiles</taxon>
        <taxon>Oomycota</taxon>
        <taxon>Peronosporomycetes</taxon>
        <taxon>Peronosporales</taxon>
        <taxon>Peronosporaceae</taxon>
        <taxon>Phytophthora</taxon>
    </lineage>
</organism>
<gene>
    <name evidence="2" type="ORF">PHYSODRAFT_470206</name>
</gene>